<evidence type="ECO:0000256" key="3">
    <source>
        <dbReference type="SAM" id="MobiDB-lite"/>
    </source>
</evidence>
<dbReference type="InterPro" id="IPR041916">
    <property type="entry name" value="Anti_sigma_zinc_sf"/>
</dbReference>
<dbReference type="Pfam" id="PF13490">
    <property type="entry name" value="zf-HC2"/>
    <property type="match status" value="1"/>
</dbReference>
<dbReference type="Proteomes" id="UP000523079">
    <property type="component" value="Unassembled WGS sequence"/>
</dbReference>
<accession>A0A7W3ITX1</accession>
<dbReference type="EMBL" id="JACGWT010000004">
    <property type="protein sequence ID" value="MBA8795174.1"/>
    <property type="molecule type" value="Genomic_DNA"/>
</dbReference>
<sequence>MTEHDPRFDRWDAAYVLGALSTTDRRAYEEHLAGCARCRAEVADLNGLPGLLHRLPDAQGLSLLEPAVPSATPDADAATSRARIAPPEPAAPEPPADLADRLLRSHRLRSRRRVWTAVGAGLAAAVVAVVAVLGLRGTSAPVATGPAPTLVAELRPAGPHPVPPEELSGSVRLYAKAWGTEVDTECRHRVDAAQPPEDEQYGVYVIDAQGSATLVSSWRSVPKSPIVTTAATATTIGQMRRIELRLLPDQTVLLSATIG</sequence>
<feature type="transmembrane region" description="Helical" evidence="4">
    <location>
        <begin position="114"/>
        <end position="135"/>
    </location>
</feature>
<comment type="caution">
    <text evidence="6">The sequence shown here is derived from an EMBL/GenBank/DDBJ whole genome shotgun (WGS) entry which is preliminary data.</text>
</comment>
<dbReference type="Gene3D" id="1.10.10.1320">
    <property type="entry name" value="Anti-sigma factor, zinc-finger domain"/>
    <property type="match status" value="1"/>
</dbReference>
<evidence type="ECO:0000256" key="1">
    <source>
        <dbReference type="ARBA" id="ARBA00023015"/>
    </source>
</evidence>
<dbReference type="InterPro" id="IPR027383">
    <property type="entry name" value="Znf_put"/>
</dbReference>
<dbReference type="RefSeq" id="WP_182560764.1">
    <property type="nucleotide sequence ID" value="NZ_JACGWT010000004.1"/>
</dbReference>
<keyword evidence="4" id="KW-0812">Transmembrane</keyword>
<evidence type="ECO:0000256" key="4">
    <source>
        <dbReference type="SAM" id="Phobius"/>
    </source>
</evidence>
<keyword evidence="1" id="KW-0805">Transcription regulation</keyword>
<feature type="domain" description="Putative zinc-finger" evidence="5">
    <location>
        <begin position="14"/>
        <end position="39"/>
    </location>
</feature>
<feature type="compositionally biased region" description="Pro residues" evidence="3">
    <location>
        <begin position="86"/>
        <end position="95"/>
    </location>
</feature>
<gene>
    <name evidence="6" type="ORF">FHX74_002802</name>
</gene>
<feature type="region of interest" description="Disordered" evidence="3">
    <location>
        <begin position="67"/>
        <end position="96"/>
    </location>
</feature>
<keyword evidence="4" id="KW-0472">Membrane</keyword>
<evidence type="ECO:0000313" key="7">
    <source>
        <dbReference type="Proteomes" id="UP000523079"/>
    </source>
</evidence>
<keyword evidence="2" id="KW-0804">Transcription</keyword>
<keyword evidence="4" id="KW-1133">Transmembrane helix</keyword>
<reference evidence="6 7" key="1">
    <citation type="submission" date="2020-07" db="EMBL/GenBank/DDBJ databases">
        <title>Sequencing the genomes of 1000 actinobacteria strains.</title>
        <authorList>
            <person name="Klenk H.-P."/>
        </authorList>
    </citation>
    <scope>NUCLEOTIDE SEQUENCE [LARGE SCALE GENOMIC DNA]</scope>
    <source>
        <strain evidence="6 7">DSM 100723</strain>
    </source>
</reference>
<organism evidence="6 7">
    <name type="scientific">Microlunatus kandeliicorticis</name>
    <dbReference type="NCBI Taxonomy" id="1759536"/>
    <lineage>
        <taxon>Bacteria</taxon>
        <taxon>Bacillati</taxon>
        <taxon>Actinomycetota</taxon>
        <taxon>Actinomycetes</taxon>
        <taxon>Propionibacteriales</taxon>
        <taxon>Propionibacteriaceae</taxon>
        <taxon>Microlunatus</taxon>
    </lineage>
</organism>
<keyword evidence="7" id="KW-1185">Reference proteome</keyword>
<protein>
    <recommendedName>
        <fullName evidence="5">Putative zinc-finger domain-containing protein</fullName>
    </recommendedName>
</protein>
<dbReference type="AlphaFoldDB" id="A0A7W3ITX1"/>
<evidence type="ECO:0000313" key="6">
    <source>
        <dbReference type="EMBL" id="MBA8795174.1"/>
    </source>
</evidence>
<name>A0A7W3ITX1_9ACTN</name>
<proteinExistence type="predicted"/>
<evidence type="ECO:0000259" key="5">
    <source>
        <dbReference type="Pfam" id="PF13490"/>
    </source>
</evidence>
<evidence type="ECO:0000256" key="2">
    <source>
        <dbReference type="ARBA" id="ARBA00023163"/>
    </source>
</evidence>